<dbReference type="PROSITE" id="PS51387">
    <property type="entry name" value="FAD_PCMH"/>
    <property type="match status" value="1"/>
</dbReference>
<sequence length="336" mass="36370">MKQFEHHDALSIEEAVALLSDYEGKAKIIAGGTDLLGALRDEVFLEYPEALINIKTIDGLDYIRSDEKGLAIGAMAGLADIVKSPVVKKEYQMLAEAAYSVATPQIRNMATIGGNLAQDVRCWFYRYPRRIGGPMVCLRKGGKFCSALAGDNRYHSIFGAAALSDISLDLGKVRKGCFAVGPSDIAVALIAMDASIVTTKRSLPAELFFKATALSSTVLDSDELVKEIEIPKLPMGAVQRYDKFTLRKPIDFAVVSVASMLTLNNGVCEDARIVLGAVAPEPVRARKAEQVMKGRIVDEDVALEAAEHALAGSSPLRMNEYKVEIAKVLVKHAIWG</sequence>
<dbReference type="Gene3D" id="3.30.43.10">
    <property type="entry name" value="Uridine Diphospho-n-acetylenolpyruvylglucosamine Reductase, domain 2"/>
    <property type="match status" value="1"/>
</dbReference>
<dbReference type="SMART" id="SM01092">
    <property type="entry name" value="CO_deh_flav_C"/>
    <property type="match status" value="1"/>
</dbReference>
<dbReference type="InterPro" id="IPR016166">
    <property type="entry name" value="FAD-bd_PCMH"/>
</dbReference>
<evidence type="ECO:0000313" key="5">
    <source>
        <dbReference type="EMBL" id="MBI5250376.1"/>
    </source>
</evidence>
<dbReference type="InterPro" id="IPR005107">
    <property type="entry name" value="CO_DH_flav_C"/>
</dbReference>
<evidence type="ECO:0000259" key="4">
    <source>
        <dbReference type="PROSITE" id="PS51387"/>
    </source>
</evidence>
<dbReference type="SUPFAM" id="SSF56176">
    <property type="entry name" value="FAD-binding/transporter-associated domain-like"/>
    <property type="match status" value="1"/>
</dbReference>
<dbReference type="Gene3D" id="3.30.390.50">
    <property type="entry name" value="CO dehydrogenase flavoprotein, C-terminal domain"/>
    <property type="match status" value="1"/>
</dbReference>
<name>A0A9D6V5L2_9BACT</name>
<keyword evidence="3" id="KW-0560">Oxidoreductase</keyword>
<evidence type="ECO:0000313" key="6">
    <source>
        <dbReference type="Proteomes" id="UP000807825"/>
    </source>
</evidence>
<proteinExistence type="predicted"/>
<evidence type="ECO:0000256" key="3">
    <source>
        <dbReference type="ARBA" id="ARBA00023002"/>
    </source>
</evidence>
<dbReference type="PANTHER" id="PTHR42659">
    <property type="entry name" value="XANTHINE DEHYDROGENASE SUBUNIT C-RELATED"/>
    <property type="match status" value="1"/>
</dbReference>
<dbReference type="InterPro" id="IPR002346">
    <property type="entry name" value="Mopterin_DH_FAD-bd"/>
</dbReference>
<dbReference type="GO" id="GO:0016491">
    <property type="term" value="F:oxidoreductase activity"/>
    <property type="evidence" value="ECO:0007669"/>
    <property type="project" value="UniProtKB-KW"/>
</dbReference>
<dbReference type="GO" id="GO:0071949">
    <property type="term" value="F:FAD binding"/>
    <property type="evidence" value="ECO:0007669"/>
    <property type="project" value="InterPro"/>
</dbReference>
<dbReference type="AlphaFoldDB" id="A0A9D6V5L2"/>
<gene>
    <name evidence="5" type="ORF">HY912_12850</name>
</gene>
<dbReference type="Pfam" id="PF00941">
    <property type="entry name" value="FAD_binding_5"/>
    <property type="match status" value="1"/>
</dbReference>
<keyword evidence="2" id="KW-0274">FAD</keyword>
<protein>
    <submittedName>
        <fullName evidence="5">FAD binding domain-containing protein</fullName>
    </submittedName>
</protein>
<dbReference type="InterPro" id="IPR016169">
    <property type="entry name" value="FAD-bd_PCMH_sub2"/>
</dbReference>
<accession>A0A9D6V5L2</accession>
<reference evidence="5" key="1">
    <citation type="submission" date="2020-07" db="EMBL/GenBank/DDBJ databases">
        <title>Huge and variable diversity of episymbiotic CPR bacteria and DPANN archaea in groundwater ecosystems.</title>
        <authorList>
            <person name="He C.Y."/>
            <person name="Keren R."/>
            <person name="Whittaker M."/>
            <person name="Farag I.F."/>
            <person name="Doudna J."/>
            <person name="Cate J.H.D."/>
            <person name="Banfield J.F."/>
        </authorList>
    </citation>
    <scope>NUCLEOTIDE SEQUENCE</scope>
    <source>
        <strain evidence="5">NC_groundwater_1664_Pr3_B-0.1um_52_9</strain>
    </source>
</reference>
<feature type="domain" description="FAD-binding PCMH-type" evidence="4">
    <location>
        <begin position="1"/>
        <end position="235"/>
    </location>
</feature>
<dbReference type="PANTHER" id="PTHR42659:SF2">
    <property type="entry name" value="XANTHINE DEHYDROGENASE SUBUNIT C-RELATED"/>
    <property type="match status" value="1"/>
</dbReference>
<dbReference type="Pfam" id="PF03450">
    <property type="entry name" value="CO_deh_flav_C"/>
    <property type="match status" value="1"/>
</dbReference>
<dbReference type="InterPro" id="IPR051312">
    <property type="entry name" value="Diverse_Substr_Oxidored"/>
</dbReference>
<dbReference type="InterPro" id="IPR036318">
    <property type="entry name" value="FAD-bd_PCMH-like_sf"/>
</dbReference>
<dbReference type="InterPro" id="IPR036683">
    <property type="entry name" value="CO_DH_flav_C_dom_sf"/>
</dbReference>
<dbReference type="Gene3D" id="3.30.465.10">
    <property type="match status" value="2"/>
</dbReference>
<dbReference type="InterPro" id="IPR016167">
    <property type="entry name" value="FAD-bd_PCMH_sub1"/>
</dbReference>
<organism evidence="5 6">
    <name type="scientific">Desulfomonile tiedjei</name>
    <dbReference type="NCBI Taxonomy" id="2358"/>
    <lineage>
        <taxon>Bacteria</taxon>
        <taxon>Pseudomonadati</taxon>
        <taxon>Thermodesulfobacteriota</taxon>
        <taxon>Desulfomonilia</taxon>
        <taxon>Desulfomonilales</taxon>
        <taxon>Desulfomonilaceae</taxon>
        <taxon>Desulfomonile</taxon>
    </lineage>
</organism>
<comment type="caution">
    <text evidence="5">The sequence shown here is derived from an EMBL/GenBank/DDBJ whole genome shotgun (WGS) entry which is preliminary data.</text>
</comment>
<dbReference type="SUPFAM" id="SSF55447">
    <property type="entry name" value="CO dehydrogenase flavoprotein C-terminal domain-like"/>
    <property type="match status" value="1"/>
</dbReference>
<evidence type="ECO:0000256" key="1">
    <source>
        <dbReference type="ARBA" id="ARBA00022630"/>
    </source>
</evidence>
<dbReference type="Proteomes" id="UP000807825">
    <property type="component" value="Unassembled WGS sequence"/>
</dbReference>
<dbReference type="EMBL" id="JACRDE010000339">
    <property type="protein sequence ID" value="MBI5250376.1"/>
    <property type="molecule type" value="Genomic_DNA"/>
</dbReference>
<keyword evidence="1" id="KW-0285">Flavoprotein</keyword>
<evidence type="ECO:0000256" key="2">
    <source>
        <dbReference type="ARBA" id="ARBA00022827"/>
    </source>
</evidence>